<dbReference type="SMART" id="SM00456">
    <property type="entry name" value="WW"/>
    <property type="match status" value="1"/>
</dbReference>
<evidence type="ECO:0000313" key="7">
    <source>
        <dbReference type="Proteomes" id="UP001057455"/>
    </source>
</evidence>
<evidence type="ECO:0000256" key="2">
    <source>
        <dbReference type="ARBA" id="ARBA00022884"/>
    </source>
</evidence>
<dbReference type="PROSITE" id="PS50020">
    <property type="entry name" value="WW_DOMAIN_2"/>
    <property type="match status" value="1"/>
</dbReference>
<organism evidence="6 7">
    <name type="scientific">Babesia ovis</name>
    <dbReference type="NCBI Taxonomy" id="5869"/>
    <lineage>
        <taxon>Eukaryota</taxon>
        <taxon>Sar</taxon>
        <taxon>Alveolata</taxon>
        <taxon>Apicomplexa</taxon>
        <taxon>Aconoidasida</taxon>
        <taxon>Piroplasmida</taxon>
        <taxon>Babesiidae</taxon>
        <taxon>Babesia</taxon>
    </lineage>
</organism>
<name>A0A9W5TDX1_BABOV</name>
<dbReference type="InterPro" id="IPR012677">
    <property type="entry name" value="Nucleotide-bd_a/b_plait_sf"/>
</dbReference>
<feature type="domain" description="RRM" evidence="5">
    <location>
        <begin position="124"/>
        <end position="204"/>
    </location>
</feature>
<feature type="domain" description="WW" evidence="4">
    <location>
        <begin position="242"/>
        <end position="269"/>
    </location>
</feature>
<dbReference type="SMART" id="SM00360">
    <property type="entry name" value="RRM"/>
    <property type="match status" value="3"/>
</dbReference>
<dbReference type="GO" id="GO:0010629">
    <property type="term" value="P:negative regulation of gene expression"/>
    <property type="evidence" value="ECO:0007669"/>
    <property type="project" value="UniProtKB-ARBA"/>
</dbReference>
<gene>
    <name evidence="6" type="ORF">BaOVIS_032690</name>
</gene>
<dbReference type="FunFam" id="3.30.70.330:FF:000359">
    <property type="entry name" value="CUGBP Elav-like family member 2"/>
    <property type="match status" value="1"/>
</dbReference>
<dbReference type="CDD" id="cd00201">
    <property type="entry name" value="WW"/>
    <property type="match status" value="1"/>
</dbReference>
<accession>A0A9W5TDX1</accession>
<dbReference type="InterPro" id="IPR036020">
    <property type="entry name" value="WW_dom_sf"/>
</dbReference>
<dbReference type="AlphaFoldDB" id="A0A9W5TDX1"/>
<dbReference type="InterPro" id="IPR000504">
    <property type="entry name" value="RRM_dom"/>
</dbReference>
<sequence length="450" mass="49511">MSEDGGEKTAEVTYPCAPAPPVEIKLFVARIPKSYEEAEIRKMFEEFGDVKDVVVIRDKATNAHKCCAFVRMVSISQADAAIKRLNNNHVVDTALGTVLVKYAAGEVERLGFTALVGEPGVNEAKLFVGSIPKTADEALVRELFEPYGTLDDVFIMKDQNGASKGCAFVKMTYKEQGLYAIRSLDGLKQLDGCMRPMEVRFAESKSSKQQNMMHNQMPVRGAMVQPPYHMPTPSQLRQAGVWREYISPEGKPYFYNEQTGHTQWERPPEFDNSGNSTQMPSGPPGANLFIFHIPNEWTQYDLVRTFSQFGKILSSRIAADRSTGRHKGYAFVSYDSPDSAAQAIQHLNGFTVLGKRLKVAIKKGEETSASVAGGPQGGAISSRMATPAYQAYQNTSVPGASSYAQPSYSQQPYYGSYQRWYNCVAPIAKQHGSPAAAHASIASKNMSRSH</sequence>
<feature type="domain" description="RRM" evidence="5">
    <location>
        <begin position="286"/>
        <end position="364"/>
    </location>
</feature>
<dbReference type="Proteomes" id="UP001057455">
    <property type="component" value="Unassembled WGS sequence"/>
</dbReference>
<dbReference type="InterPro" id="IPR050502">
    <property type="entry name" value="Euk_RNA-bind_prot"/>
</dbReference>
<dbReference type="PANTHER" id="PTHR48025">
    <property type="entry name" value="OS02G0815200 PROTEIN"/>
    <property type="match status" value="1"/>
</dbReference>
<dbReference type="Gene3D" id="2.20.70.10">
    <property type="match status" value="1"/>
</dbReference>
<dbReference type="PANTHER" id="PTHR48025:SF1">
    <property type="entry name" value="RRM DOMAIN-CONTAINING PROTEIN"/>
    <property type="match status" value="1"/>
</dbReference>
<evidence type="ECO:0000256" key="3">
    <source>
        <dbReference type="PROSITE-ProRule" id="PRU00176"/>
    </source>
</evidence>
<dbReference type="EMBL" id="BLIY01000024">
    <property type="protein sequence ID" value="GFE55865.1"/>
    <property type="molecule type" value="Genomic_DNA"/>
</dbReference>
<dbReference type="PROSITE" id="PS01159">
    <property type="entry name" value="WW_DOMAIN_1"/>
    <property type="match status" value="1"/>
</dbReference>
<keyword evidence="2 3" id="KW-0694">RNA-binding</keyword>
<dbReference type="Pfam" id="PF00076">
    <property type="entry name" value="RRM_1"/>
    <property type="match status" value="3"/>
</dbReference>
<dbReference type="FunFam" id="3.30.70.330:FF:000383">
    <property type="entry name" value="Sex lethal, isoform D"/>
    <property type="match status" value="1"/>
</dbReference>
<evidence type="ECO:0000313" key="6">
    <source>
        <dbReference type="EMBL" id="GFE55865.1"/>
    </source>
</evidence>
<dbReference type="SUPFAM" id="SSF54928">
    <property type="entry name" value="RNA-binding domain, RBD"/>
    <property type="match status" value="2"/>
</dbReference>
<proteinExistence type="predicted"/>
<keyword evidence="7" id="KW-1185">Reference proteome</keyword>
<dbReference type="PROSITE" id="PS50102">
    <property type="entry name" value="RRM"/>
    <property type="match status" value="3"/>
</dbReference>
<dbReference type="InterPro" id="IPR035979">
    <property type="entry name" value="RBD_domain_sf"/>
</dbReference>
<dbReference type="GO" id="GO:0005634">
    <property type="term" value="C:nucleus"/>
    <property type="evidence" value="ECO:0007669"/>
    <property type="project" value="TreeGrafter"/>
</dbReference>
<dbReference type="SUPFAM" id="SSF51045">
    <property type="entry name" value="WW domain"/>
    <property type="match status" value="1"/>
</dbReference>
<dbReference type="InterPro" id="IPR001202">
    <property type="entry name" value="WW_dom"/>
</dbReference>
<protein>
    <submittedName>
        <fullName evidence="6">RNA recognition domain containing protein</fullName>
    </submittedName>
</protein>
<reference evidence="6" key="1">
    <citation type="submission" date="2019-12" db="EMBL/GenBank/DDBJ databases">
        <title>Genome sequence of Babesia ovis.</title>
        <authorList>
            <person name="Yamagishi J."/>
            <person name="Sevinc F."/>
            <person name="Xuan X."/>
        </authorList>
    </citation>
    <scope>NUCLEOTIDE SEQUENCE</scope>
    <source>
        <strain evidence="6">Selcuk</strain>
    </source>
</reference>
<dbReference type="Pfam" id="PF00397">
    <property type="entry name" value="WW"/>
    <property type="match status" value="1"/>
</dbReference>
<keyword evidence="1" id="KW-0677">Repeat</keyword>
<dbReference type="GO" id="GO:0003729">
    <property type="term" value="F:mRNA binding"/>
    <property type="evidence" value="ECO:0007669"/>
    <property type="project" value="UniProtKB-ARBA"/>
</dbReference>
<evidence type="ECO:0000259" key="4">
    <source>
        <dbReference type="PROSITE" id="PS50020"/>
    </source>
</evidence>
<dbReference type="GO" id="GO:0009967">
    <property type="term" value="P:positive regulation of signal transduction"/>
    <property type="evidence" value="ECO:0007669"/>
    <property type="project" value="UniProtKB-ARBA"/>
</dbReference>
<feature type="domain" description="RRM" evidence="5">
    <location>
        <begin position="24"/>
        <end position="105"/>
    </location>
</feature>
<dbReference type="GO" id="GO:0005737">
    <property type="term" value="C:cytoplasm"/>
    <property type="evidence" value="ECO:0007669"/>
    <property type="project" value="UniProtKB-ARBA"/>
</dbReference>
<comment type="caution">
    <text evidence="6">The sequence shown here is derived from an EMBL/GenBank/DDBJ whole genome shotgun (WGS) entry which is preliminary data.</text>
</comment>
<evidence type="ECO:0000259" key="5">
    <source>
        <dbReference type="PROSITE" id="PS50102"/>
    </source>
</evidence>
<dbReference type="CDD" id="cd12362">
    <property type="entry name" value="RRM3_CELF1-6"/>
    <property type="match status" value="1"/>
</dbReference>
<dbReference type="OrthoDB" id="267048at2759"/>
<evidence type="ECO:0000256" key="1">
    <source>
        <dbReference type="ARBA" id="ARBA00022737"/>
    </source>
</evidence>
<dbReference type="Gene3D" id="3.30.70.330">
    <property type="match status" value="3"/>
</dbReference>